<gene>
    <name evidence="7" type="ORF">LOD99_5388</name>
    <name evidence="8" type="ORF">LOD99_5395</name>
</gene>
<accession>A0AAV7JRC9</accession>
<organism evidence="7 9">
    <name type="scientific">Oopsacas minuta</name>
    <dbReference type="NCBI Taxonomy" id="111878"/>
    <lineage>
        <taxon>Eukaryota</taxon>
        <taxon>Metazoa</taxon>
        <taxon>Porifera</taxon>
        <taxon>Hexactinellida</taxon>
        <taxon>Hexasterophora</taxon>
        <taxon>Lyssacinosida</taxon>
        <taxon>Leucopsacidae</taxon>
        <taxon>Oopsacas</taxon>
    </lineage>
</organism>
<reference evidence="7 9" key="2">
    <citation type="journal article" date="2023" name="BMC Biol.">
        <title>The compact genome of the sponge Oopsacas minuta (Hexactinellida) is lacking key metazoan core genes.</title>
        <authorList>
            <person name="Santini S."/>
            <person name="Schenkelaars Q."/>
            <person name="Jourda C."/>
            <person name="Duchesne M."/>
            <person name="Belahbib H."/>
            <person name="Rocher C."/>
            <person name="Selva M."/>
            <person name="Riesgo A."/>
            <person name="Vervoort M."/>
            <person name="Leys S.P."/>
            <person name="Kodjabachian L."/>
            <person name="Le Bivic A."/>
            <person name="Borchiellini C."/>
            <person name="Claverie J.M."/>
            <person name="Renard E."/>
        </authorList>
    </citation>
    <scope>NUCLEOTIDE SEQUENCE [LARGE SCALE GENOMIC DNA]</scope>
    <source>
        <strain evidence="7">SPO-2</strain>
    </source>
</reference>
<evidence type="ECO:0000256" key="4">
    <source>
        <dbReference type="ARBA" id="ARBA00023125"/>
    </source>
</evidence>
<reference evidence="7" key="1">
    <citation type="submission" date="2022-02" db="EMBL/GenBank/DDBJ databases">
        <authorList>
            <person name="Santini S."/>
            <person name="Jourda C."/>
            <person name="Belahbib H."/>
            <person name="Rocher C."/>
            <person name="Selva M."/>
            <person name="Borchiellini C."/>
            <person name="Renard E."/>
        </authorList>
    </citation>
    <scope>NUCLEOTIDE SEQUENCE</scope>
    <source>
        <strain evidence="7">SPO-2</strain>
    </source>
</reference>
<dbReference type="Pfam" id="PF05485">
    <property type="entry name" value="THAP"/>
    <property type="match status" value="1"/>
</dbReference>
<dbReference type="GO" id="GO:0003677">
    <property type="term" value="F:DNA binding"/>
    <property type="evidence" value="ECO:0007669"/>
    <property type="project" value="UniProtKB-UniRule"/>
</dbReference>
<comment type="caution">
    <text evidence="7">The sequence shown here is derived from an EMBL/GenBank/DDBJ whole genome shotgun (WGS) entry which is preliminary data.</text>
</comment>
<dbReference type="EMBL" id="JAKMXF010000306">
    <property type="protein sequence ID" value="KAI6651248.1"/>
    <property type="molecule type" value="Genomic_DNA"/>
</dbReference>
<evidence type="ECO:0000256" key="1">
    <source>
        <dbReference type="ARBA" id="ARBA00022723"/>
    </source>
</evidence>
<keyword evidence="9" id="KW-1185">Reference proteome</keyword>
<protein>
    <recommendedName>
        <fullName evidence="6">THAP-type domain-containing protein</fullName>
    </recommendedName>
</protein>
<dbReference type="EMBL" id="JAKMXF010000306">
    <property type="protein sequence ID" value="KAI6651241.1"/>
    <property type="molecule type" value="Genomic_DNA"/>
</dbReference>
<dbReference type="Pfam" id="PF21788">
    <property type="entry name" value="TNP-like_GBD"/>
    <property type="match status" value="1"/>
</dbReference>
<dbReference type="SMART" id="SM00980">
    <property type="entry name" value="THAP"/>
    <property type="match status" value="1"/>
</dbReference>
<feature type="domain" description="THAP-type" evidence="6">
    <location>
        <begin position="1"/>
        <end position="79"/>
    </location>
</feature>
<evidence type="ECO:0000256" key="2">
    <source>
        <dbReference type="ARBA" id="ARBA00022771"/>
    </source>
</evidence>
<evidence type="ECO:0000256" key="5">
    <source>
        <dbReference type="PROSITE-ProRule" id="PRU00309"/>
    </source>
</evidence>
<evidence type="ECO:0000259" key="6">
    <source>
        <dbReference type="PROSITE" id="PS50950"/>
    </source>
</evidence>
<evidence type="ECO:0000313" key="8">
    <source>
        <dbReference type="EMBL" id="KAI6651248.1"/>
    </source>
</evidence>
<dbReference type="PROSITE" id="PS50950">
    <property type="entry name" value="ZF_THAP"/>
    <property type="match status" value="1"/>
</dbReference>
<keyword evidence="4 5" id="KW-0238">DNA-binding</keyword>
<dbReference type="AlphaFoldDB" id="A0AAV7JRC9"/>
<dbReference type="InterPro" id="IPR048366">
    <property type="entry name" value="TNP-like_GBD"/>
</dbReference>
<dbReference type="SUPFAM" id="SSF57716">
    <property type="entry name" value="Glucocorticoid receptor-like (DNA-binding domain)"/>
    <property type="match status" value="1"/>
</dbReference>
<dbReference type="Proteomes" id="UP001165289">
    <property type="component" value="Unassembled WGS sequence"/>
</dbReference>
<keyword evidence="2 5" id="KW-0863">Zinc-finger</keyword>
<dbReference type="GO" id="GO:0008270">
    <property type="term" value="F:zinc ion binding"/>
    <property type="evidence" value="ECO:0007669"/>
    <property type="project" value="UniProtKB-KW"/>
</dbReference>
<evidence type="ECO:0000256" key="3">
    <source>
        <dbReference type="ARBA" id="ARBA00022833"/>
    </source>
</evidence>
<sequence length="641" mass="72613">MPRRCSCFGCRGNYDGTPYLRVISFPKDPVERERWILAMSNENESLRRLKKIYICERHFNCERVSVKGGKRPKEPPSIFPGVPKSVLKQVTSAPRPTSSTSESRAKKVQAAYEAADKIQDFDHFSAKMSSYFPGFNFIKDQKNLYLSRTDATGQTVKQFFHFQQVSSPFGFLFLNRVEKDGIEVSKRLFPLQKNSLLSKWSQIGYITDQVNAYEYTSQEILEHAISQLCKMTEAHELAHSTFLLSQLCLIFTPPDGRRFDIDTMIFAVQLHNLSPSAYKMIRRSGLIILPSTEKVKQMLARSLQDSNLKTLFDQLKPQQRLVNLMFHEVKLVETLRFFGGHVLGYSQNTAAGGDHEMLASYAMLKELLIEAGSAVVGAGGTVISLICDNCNTNRSVHSKLGGPGSCQVLSIQEQSMFLVYDYLHIFKNIRNNWITVDSKTLSFVVDGNEYKAYWSDIQKLYEIDRATPIRLTKLTHTAVFPKPLQRQSVPLVCQVFNNKTVAALKTFKGSLGISEGTIILTQAMSEWFKIMNVKDRFSAIRLRDESRQPWTADCTSFTRLEEACQIISTCAWQGGGGRKLKLTKQTAEAFTVSTRNNVDAAKLLLADKDFDYVLPAIFADEAFEKFSAKPDKEEEETFTLT</sequence>
<dbReference type="InterPro" id="IPR006612">
    <property type="entry name" value="THAP_Znf"/>
</dbReference>
<evidence type="ECO:0000313" key="7">
    <source>
        <dbReference type="EMBL" id="KAI6651241.1"/>
    </source>
</evidence>
<keyword evidence="1" id="KW-0479">Metal-binding</keyword>
<evidence type="ECO:0000313" key="9">
    <source>
        <dbReference type="Proteomes" id="UP001165289"/>
    </source>
</evidence>
<keyword evidence="3" id="KW-0862">Zinc</keyword>
<name>A0AAV7JRC9_9METZ</name>
<proteinExistence type="predicted"/>